<evidence type="ECO:0000313" key="2">
    <source>
        <dbReference type="EMBL" id="EJK49223.1"/>
    </source>
</evidence>
<reference evidence="2 3" key="1">
    <citation type="journal article" date="2012" name="Genome Biol.">
        <title>Genome and low-iron response of an oceanic diatom adapted to chronic iron limitation.</title>
        <authorList>
            <person name="Lommer M."/>
            <person name="Specht M."/>
            <person name="Roy A.S."/>
            <person name="Kraemer L."/>
            <person name="Andreson R."/>
            <person name="Gutowska M.A."/>
            <person name="Wolf J."/>
            <person name="Bergner S.V."/>
            <person name="Schilhabel M.B."/>
            <person name="Klostermeier U.C."/>
            <person name="Beiko R.G."/>
            <person name="Rosenstiel P."/>
            <person name="Hippler M."/>
            <person name="Laroche J."/>
        </authorList>
    </citation>
    <scope>NUCLEOTIDE SEQUENCE [LARGE SCALE GENOMIC DNA]</scope>
    <source>
        <strain evidence="2 3">CCMP1005</strain>
    </source>
</reference>
<name>K0R760_THAOC</name>
<evidence type="ECO:0000256" key="1">
    <source>
        <dbReference type="SAM" id="SignalP"/>
    </source>
</evidence>
<feature type="chain" id="PRO_5003840009" evidence="1">
    <location>
        <begin position="20"/>
        <end position="268"/>
    </location>
</feature>
<sequence length="268" mass="30093">MMILLKTAFLLAAASLATAVDDNRTVPTVGGEETEETVRSSIRRELSARARQDDTQTTRLALFKLLLTQKEGGSVDKDARTLRECADGKKFFRLELKTDRYGSDTSWVLRKKSSSKKWKTLTKGPPQGRSYENNDNFVGGLCLATGQYRFVISDSEGDGLCCNHGQGGYSAALDGLEIFRYEENKDWSKKSHMFRVQSSPTGNNPLPFDPKMLICAANEKKIRVEIKTDNYGQDTRTYKPNDEDTSEACLQDRKRYSLAVYDTYGDGM</sequence>
<keyword evidence="3" id="KW-1185">Reference proteome</keyword>
<keyword evidence="1" id="KW-0732">Signal</keyword>
<organism evidence="2 3">
    <name type="scientific">Thalassiosira oceanica</name>
    <name type="common">Marine diatom</name>
    <dbReference type="NCBI Taxonomy" id="159749"/>
    <lineage>
        <taxon>Eukaryota</taxon>
        <taxon>Sar</taxon>
        <taxon>Stramenopiles</taxon>
        <taxon>Ochrophyta</taxon>
        <taxon>Bacillariophyta</taxon>
        <taxon>Coscinodiscophyceae</taxon>
        <taxon>Thalassiosirophycidae</taxon>
        <taxon>Thalassiosirales</taxon>
        <taxon>Thalassiosiraceae</taxon>
        <taxon>Thalassiosira</taxon>
    </lineage>
</organism>
<dbReference type="AlphaFoldDB" id="K0R760"/>
<accession>K0R760</accession>
<proteinExistence type="predicted"/>
<gene>
    <name evidence="2" type="ORF">THAOC_31925</name>
</gene>
<protein>
    <submittedName>
        <fullName evidence="2">Uncharacterized protein</fullName>
    </submittedName>
</protein>
<feature type="signal peptide" evidence="1">
    <location>
        <begin position="1"/>
        <end position="19"/>
    </location>
</feature>
<dbReference type="Proteomes" id="UP000266841">
    <property type="component" value="Unassembled WGS sequence"/>
</dbReference>
<dbReference type="EMBL" id="AGNL01045016">
    <property type="protein sequence ID" value="EJK49223.1"/>
    <property type="molecule type" value="Genomic_DNA"/>
</dbReference>
<evidence type="ECO:0000313" key="3">
    <source>
        <dbReference type="Proteomes" id="UP000266841"/>
    </source>
</evidence>
<comment type="caution">
    <text evidence="2">The sequence shown here is derived from an EMBL/GenBank/DDBJ whole genome shotgun (WGS) entry which is preliminary data.</text>
</comment>